<dbReference type="PANTHER" id="PTHR31499">
    <property type="entry name" value="MYB FAMILY TRANSCRIPTION FACTOR PHL11"/>
    <property type="match status" value="1"/>
</dbReference>
<dbReference type="Pfam" id="PF00249">
    <property type="entry name" value="Myb_DNA-binding"/>
    <property type="match status" value="1"/>
</dbReference>
<evidence type="ECO:0000256" key="2">
    <source>
        <dbReference type="ARBA" id="ARBA00006783"/>
    </source>
</evidence>
<feature type="domain" description="HTH myb-type" evidence="8">
    <location>
        <begin position="211"/>
        <end position="271"/>
    </location>
</feature>
<dbReference type="InterPro" id="IPR009057">
    <property type="entry name" value="Homeodomain-like_sf"/>
</dbReference>
<organism evidence="9 10">
    <name type="scientific">Dorcoceras hygrometricum</name>
    <dbReference type="NCBI Taxonomy" id="472368"/>
    <lineage>
        <taxon>Eukaryota</taxon>
        <taxon>Viridiplantae</taxon>
        <taxon>Streptophyta</taxon>
        <taxon>Embryophyta</taxon>
        <taxon>Tracheophyta</taxon>
        <taxon>Spermatophyta</taxon>
        <taxon>Magnoliopsida</taxon>
        <taxon>eudicotyledons</taxon>
        <taxon>Gunneridae</taxon>
        <taxon>Pentapetalae</taxon>
        <taxon>asterids</taxon>
        <taxon>lamiids</taxon>
        <taxon>Lamiales</taxon>
        <taxon>Gesneriaceae</taxon>
        <taxon>Didymocarpoideae</taxon>
        <taxon>Trichosporeae</taxon>
        <taxon>Loxocarpinae</taxon>
        <taxon>Dorcoceras</taxon>
    </lineage>
</organism>
<evidence type="ECO:0000313" key="9">
    <source>
        <dbReference type="EMBL" id="KZV44796.1"/>
    </source>
</evidence>
<accession>A0A2Z7CJ49</accession>
<dbReference type="InterPro" id="IPR046955">
    <property type="entry name" value="PHR1-like"/>
</dbReference>
<evidence type="ECO:0000256" key="1">
    <source>
        <dbReference type="ARBA" id="ARBA00004123"/>
    </source>
</evidence>
<evidence type="ECO:0000256" key="4">
    <source>
        <dbReference type="ARBA" id="ARBA00023054"/>
    </source>
</evidence>
<dbReference type="PANTHER" id="PTHR31499:SF85">
    <property type="entry name" value="TRANSCRIPTION FACTOR MYB-RELATED FAMILY"/>
    <property type="match status" value="1"/>
</dbReference>
<dbReference type="Gene3D" id="1.10.10.60">
    <property type="entry name" value="Homeodomain-like"/>
    <property type="match status" value="1"/>
</dbReference>
<reference evidence="9 10" key="1">
    <citation type="journal article" date="2015" name="Proc. Natl. Acad. Sci. U.S.A.">
        <title>The resurrection genome of Boea hygrometrica: A blueprint for survival of dehydration.</title>
        <authorList>
            <person name="Xiao L."/>
            <person name="Yang G."/>
            <person name="Zhang L."/>
            <person name="Yang X."/>
            <person name="Zhao S."/>
            <person name="Ji Z."/>
            <person name="Zhou Q."/>
            <person name="Hu M."/>
            <person name="Wang Y."/>
            <person name="Chen M."/>
            <person name="Xu Y."/>
            <person name="Jin H."/>
            <person name="Xiao X."/>
            <person name="Hu G."/>
            <person name="Bao F."/>
            <person name="Hu Y."/>
            <person name="Wan P."/>
            <person name="Li L."/>
            <person name="Deng X."/>
            <person name="Kuang T."/>
            <person name="Xiang C."/>
            <person name="Zhu J.K."/>
            <person name="Oliver M.J."/>
            <person name="He Y."/>
        </authorList>
    </citation>
    <scope>NUCLEOTIDE SEQUENCE [LARGE SCALE GENOMIC DNA]</scope>
    <source>
        <strain evidence="10">cv. XS01</strain>
    </source>
</reference>
<dbReference type="NCBIfam" id="TIGR01557">
    <property type="entry name" value="myb_SHAQKYF"/>
    <property type="match status" value="1"/>
</dbReference>
<gene>
    <name evidence="9" type="ORF">F511_28385</name>
</gene>
<dbReference type="OrthoDB" id="551907at2759"/>
<sequence length="391" mass="43989">MKGISRFDGFSSDFTAESPDYFPQVYGIQYQSASNGLQNQLAGTQQHIVWPHDSSNTMISRIGPQAPALYENEIYMGLSQIGSQEKSSTCCSQQFKNSYTKIPVYQESRDGFMGCAPARNEPDFRPSNSLPIRREGLYNDPFGNFSVGEQIRCLEKKLLGDLDDSDRRSPSVPFDANQDLGVTQNLYASHSALARHLRSNNSTSLSPGAVSTSKTRIRWTQDLHDRFVESVNRLGGHEKATPKAILTLMDTVGLTIFHVKSHLQKYRNAKYVPESVEDKSEKKSSTNNAAHIDVKTGMQLKEALQLQLDVQKRLHEQLESQRVLQMRIEEQAKQLKMMLDQQQRTTPSSVELRDPNDESPGFNISATMLEDPEVFDLDGCDDDKIFPSKIS</sequence>
<evidence type="ECO:0000256" key="7">
    <source>
        <dbReference type="SAM" id="MobiDB-lite"/>
    </source>
</evidence>
<feature type="compositionally biased region" description="Acidic residues" evidence="7">
    <location>
        <begin position="370"/>
        <end position="381"/>
    </location>
</feature>
<dbReference type="Pfam" id="PF14379">
    <property type="entry name" value="Myb_CC_LHEQLE"/>
    <property type="match status" value="1"/>
</dbReference>
<keyword evidence="5" id="KW-0804">Transcription</keyword>
<dbReference type="GO" id="GO:0003677">
    <property type="term" value="F:DNA binding"/>
    <property type="evidence" value="ECO:0007669"/>
    <property type="project" value="InterPro"/>
</dbReference>
<keyword evidence="6" id="KW-0539">Nucleus</keyword>
<evidence type="ECO:0000256" key="6">
    <source>
        <dbReference type="ARBA" id="ARBA00023242"/>
    </source>
</evidence>
<evidence type="ECO:0000313" key="10">
    <source>
        <dbReference type="Proteomes" id="UP000250235"/>
    </source>
</evidence>
<protein>
    <recommendedName>
        <fullName evidence="8">HTH myb-type domain-containing protein</fullName>
    </recommendedName>
</protein>
<dbReference type="SUPFAM" id="SSF46689">
    <property type="entry name" value="Homeodomain-like"/>
    <property type="match status" value="1"/>
</dbReference>
<dbReference type="InterPro" id="IPR025756">
    <property type="entry name" value="Myb_CC_LHEQLE"/>
</dbReference>
<evidence type="ECO:0000256" key="5">
    <source>
        <dbReference type="ARBA" id="ARBA00023163"/>
    </source>
</evidence>
<dbReference type="InterPro" id="IPR006447">
    <property type="entry name" value="Myb_dom_plants"/>
</dbReference>
<keyword evidence="3" id="KW-0805">Transcription regulation</keyword>
<dbReference type="PROSITE" id="PS51294">
    <property type="entry name" value="HTH_MYB"/>
    <property type="match status" value="1"/>
</dbReference>
<dbReference type="GO" id="GO:0005634">
    <property type="term" value="C:nucleus"/>
    <property type="evidence" value="ECO:0007669"/>
    <property type="project" value="UniProtKB-SubCell"/>
</dbReference>
<dbReference type="InterPro" id="IPR001005">
    <property type="entry name" value="SANT/Myb"/>
</dbReference>
<dbReference type="InterPro" id="IPR017930">
    <property type="entry name" value="Myb_dom"/>
</dbReference>
<feature type="region of interest" description="Disordered" evidence="7">
    <location>
        <begin position="339"/>
        <end position="391"/>
    </location>
</feature>
<evidence type="ECO:0000259" key="8">
    <source>
        <dbReference type="PROSITE" id="PS51294"/>
    </source>
</evidence>
<dbReference type="EMBL" id="KQ996497">
    <property type="protein sequence ID" value="KZV44796.1"/>
    <property type="molecule type" value="Genomic_DNA"/>
</dbReference>
<comment type="subcellular location">
    <subcellularLocation>
        <location evidence="1">Nucleus</location>
    </subcellularLocation>
</comment>
<evidence type="ECO:0000256" key="3">
    <source>
        <dbReference type="ARBA" id="ARBA00023015"/>
    </source>
</evidence>
<comment type="similarity">
    <text evidence="2">Belongs to the MYB-CC family.</text>
</comment>
<dbReference type="FunFam" id="1.10.10.60:FF:000002">
    <property type="entry name" value="Myb family transcription factor"/>
    <property type="match status" value="1"/>
</dbReference>
<keyword evidence="4" id="KW-0175">Coiled coil</keyword>
<proteinExistence type="inferred from homology"/>
<dbReference type="Proteomes" id="UP000250235">
    <property type="component" value="Unassembled WGS sequence"/>
</dbReference>
<feature type="compositionally biased region" description="Basic and acidic residues" evidence="7">
    <location>
        <begin position="382"/>
        <end position="391"/>
    </location>
</feature>
<feature type="compositionally biased region" description="Polar residues" evidence="7">
    <location>
        <begin position="340"/>
        <end position="349"/>
    </location>
</feature>
<dbReference type="GO" id="GO:0003700">
    <property type="term" value="F:DNA-binding transcription factor activity"/>
    <property type="evidence" value="ECO:0007669"/>
    <property type="project" value="InterPro"/>
</dbReference>
<name>A0A2Z7CJ49_9LAMI</name>
<keyword evidence="10" id="KW-1185">Reference proteome</keyword>
<dbReference type="AlphaFoldDB" id="A0A2Z7CJ49"/>